<evidence type="ECO:0000313" key="7">
    <source>
        <dbReference type="EMBL" id="KAF7304093.1"/>
    </source>
</evidence>
<accession>A0A8H6SQQ9</accession>
<dbReference type="OrthoDB" id="422086at2759"/>
<proteinExistence type="inferred from homology"/>
<keyword evidence="8" id="KW-1185">Reference proteome</keyword>
<comment type="similarity">
    <text evidence="5">Belongs to the class VI-like SAM-binding methyltransferase superfamily. Isoprenylcysteine carboxyl methyltransferase family.</text>
</comment>
<comment type="subcellular location">
    <subcellularLocation>
        <location evidence="5">Endoplasmic reticulum membrane</location>
        <topology evidence="5">Multi-pass membrane protein</topology>
    </subcellularLocation>
    <subcellularLocation>
        <location evidence="1">Membrane</location>
        <topology evidence="1">Multi-pass membrane protein</topology>
    </subcellularLocation>
</comment>
<keyword evidence="3 5" id="KW-1133">Transmembrane helix</keyword>
<evidence type="ECO:0000256" key="1">
    <source>
        <dbReference type="ARBA" id="ARBA00004141"/>
    </source>
</evidence>
<evidence type="ECO:0000313" key="8">
    <source>
        <dbReference type="Proteomes" id="UP000636479"/>
    </source>
</evidence>
<dbReference type="GO" id="GO:0004671">
    <property type="term" value="F:protein C-terminal S-isoprenylcysteine carboxyl O-methyltransferase activity"/>
    <property type="evidence" value="ECO:0007669"/>
    <property type="project" value="UniProtKB-EC"/>
</dbReference>
<dbReference type="PANTHER" id="PTHR12714:SF9">
    <property type="entry name" value="PROTEIN-S-ISOPRENYLCYSTEINE O-METHYLTRANSFERASE"/>
    <property type="match status" value="1"/>
</dbReference>
<evidence type="ECO:0000256" key="2">
    <source>
        <dbReference type="ARBA" id="ARBA00022692"/>
    </source>
</evidence>
<dbReference type="EC" id="2.1.1.100" evidence="5"/>
<protein>
    <recommendedName>
        <fullName evidence="5">Protein-S-isoprenylcysteine O-methyltransferase</fullName>
        <ecNumber evidence="5">2.1.1.100</ecNumber>
    </recommendedName>
</protein>
<keyword evidence="4 5" id="KW-0472">Membrane</keyword>
<dbReference type="AlphaFoldDB" id="A0A8H6SQQ9"/>
<dbReference type="GO" id="GO:0032259">
    <property type="term" value="P:methylation"/>
    <property type="evidence" value="ECO:0007669"/>
    <property type="project" value="UniProtKB-KW"/>
</dbReference>
<organism evidence="7 8">
    <name type="scientific">Mycena indigotica</name>
    <dbReference type="NCBI Taxonomy" id="2126181"/>
    <lineage>
        <taxon>Eukaryota</taxon>
        <taxon>Fungi</taxon>
        <taxon>Dikarya</taxon>
        <taxon>Basidiomycota</taxon>
        <taxon>Agaricomycotina</taxon>
        <taxon>Agaricomycetes</taxon>
        <taxon>Agaricomycetidae</taxon>
        <taxon>Agaricales</taxon>
        <taxon>Marasmiineae</taxon>
        <taxon>Mycenaceae</taxon>
        <taxon>Mycena</taxon>
    </lineage>
</organism>
<comment type="caution">
    <text evidence="7">The sequence shown here is derived from an EMBL/GenBank/DDBJ whole genome shotgun (WGS) entry which is preliminary data.</text>
</comment>
<feature type="signal peptide" evidence="6">
    <location>
        <begin position="1"/>
        <end position="19"/>
    </location>
</feature>
<dbReference type="GeneID" id="59345660"/>
<dbReference type="Proteomes" id="UP000636479">
    <property type="component" value="Unassembled WGS sequence"/>
</dbReference>
<dbReference type="RefSeq" id="XP_037221065.1">
    <property type="nucleotide sequence ID" value="XM_037363144.1"/>
</dbReference>
<gene>
    <name evidence="7" type="ORF">MIND_00640800</name>
</gene>
<keyword evidence="5" id="KW-0949">S-adenosyl-L-methionine</keyword>
<feature type="transmembrane region" description="Helical" evidence="5">
    <location>
        <begin position="173"/>
        <end position="195"/>
    </location>
</feature>
<reference evidence="7" key="1">
    <citation type="submission" date="2020-05" db="EMBL/GenBank/DDBJ databases">
        <title>Mycena genomes resolve the evolution of fungal bioluminescence.</title>
        <authorList>
            <person name="Tsai I.J."/>
        </authorList>
    </citation>
    <scope>NUCLEOTIDE SEQUENCE</scope>
    <source>
        <strain evidence="7">171206Taipei</strain>
    </source>
</reference>
<keyword evidence="5" id="KW-0256">Endoplasmic reticulum</keyword>
<keyword evidence="5" id="KW-0808">Transferase</keyword>
<keyword evidence="2 5" id="KW-0812">Transmembrane</keyword>
<dbReference type="Gene3D" id="1.20.120.1630">
    <property type="match status" value="1"/>
</dbReference>
<keyword evidence="6" id="KW-0732">Signal</keyword>
<dbReference type="Pfam" id="PF04140">
    <property type="entry name" value="ICMT"/>
    <property type="match status" value="1"/>
</dbReference>
<dbReference type="PANTHER" id="PTHR12714">
    <property type="entry name" value="PROTEIN-S ISOPRENYLCYSTEINE O-METHYLTRANSFERASE"/>
    <property type="match status" value="1"/>
</dbReference>
<name>A0A8H6SQQ9_9AGAR</name>
<evidence type="ECO:0000256" key="3">
    <source>
        <dbReference type="ARBA" id="ARBA00022989"/>
    </source>
</evidence>
<sequence length="229" mass="25552">MSLTRVVLVLIQTTFNELACTPPNPTQTKHRYHTEEPGFFQIAPLILRLHQYLLRGVAGLETLSYLTAAGYKLPLFPTPTLVIRIQTSTTPLFLLGVALVVAGSIFRLAAFRALGELFTFDLTIHPNHRLVTDGPYAYVRHPSYTGTLCIIAGLVASHLGPGSWIWLYAGHSWLLHGLLLAGGTTWWTWMLGVGLSRIPAEEKKMSALFPEQWAAYVRRVPYWFIPGVV</sequence>
<feature type="chain" id="PRO_5034187144" description="Protein-S-isoprenylcysteine O-methyltransferase" evidence="6">
    <location>
        <begin position="20"/>
        <end position="229"/>
    </location>
</feature>
<comment type="catalytic activity">
    <reaction evidence="5">
        <text>[protein]-C-terminal S-[(2E,6E)-farnesyl]-L-cysteine + S-adenosyl-L-methionine = [protein]-C-terminal S-[(2E,6E)-farnesyl]-L-cysteine methyl ester + S-adenosyl-L-homocysteine</text>
        <dbReference type="Rhea" id="RHEA:21672"/>
        <dbReference type="Rhea" id="RHEA-COMP:12125"/>
        <dbReference type="Rhea" id="RHEA-COMP:12126"/>
        <dbReference type="ChEBI" id="CHEBI:57856"/>
        <dbReference type="ChEBI" id="CHEBI:59789"/>
        <dbReference type="ChEBI" id="CHEBI:90510"/>
        <dbReference type="ChEBI" id="CHEBI:90511"/>
        <dbReference type="EC" id="2.1.1.100"/>
    </reaction>
</comment>
<dbReference type="GO" id="GO:0005789">
    <property type="term" value="C:endoplasmic reticulum membrane"/>
    <property type="evidence" value="ECO:0007669"/>
    <property type="project" value="UniProtKB-SubCell"/>
</dbReference>
<keyword evidence="5" id="KW-0489">Methyltransferase</keyword>
<evidence type="ECO:0000256" key="6">
    <source>
        <dbReference type="SAM" id="SignalP"/>
    </source>
</evidence>
<comment type="caution">
    <text evidence="5">Lacks conserved residue(s) required for the propagation of feature annotation.</text>
</comment>
<dbReference type="EMBL" id="JACAZF010000005">
    <property type="protein sequence ID" value="KAF7304093.1"/>
    <property type="molecule type" value="Genomic_DNA"/>
</dbReference>
<dbReference type="InterPro" id="IPR007269">
    <property type="entry name" value="ICMT_MeTrfase"/>
</dbReference>
<feature type="transmembrane region" description="Helical" evidence="5">
    <location>
        <begin position="91"/>
        <end position="110"/>
    </location>
</feature>
<evidence type="ECO:0000256" key="4">
    <source>
        <dbReference type="ARBA" id="ARBA00023136"/>
    </source>
</evidence>
<feature type="transmembrane region" description="Helical" evidence="5">
    <location>
        <begin position="148"/>
        <end position="167"/>
    </location>
</feature>
<evidence type="ECO:0000256" key="5">
    <source>
        <dbReference type="RuleBase" id="RU362022"/>
    </source>
</evidence>